<dbReference type="Proteomes" id="UP001156691">
    <property type="component" value="Unassembled WGS sequence"/>
</dbReference>
<dbReference type="EMBL" id="BSNS01000004">
    <property type="protein sequence ID" value="GLQ53572.1"/>
    <property type="molecule type" value="Genomic_DNA"/>
</dbReference>
<sequence>MVIRDADREVARRMYHVAVGIVAMRDDDIAVREAAVDAVRMPSPATIRALLAVGREKEWLASVVDALAEVGIAAAEEVLGDENE</sequence>
<dbReference type="RefSeq" id="WP_284339017.1">
    <property type="nucleotide sequence ID" value="NZ_BSNS01000004.1"/>
</dbReference>
<organism evidence="1 2">
    <name type="scientific">Devosia nitrariae</name>
    <dbReference type="NCBI Taxonomy" id="2071872"/>
    <lineage>
        <taxon>Bacteria</taxon>
        <taxon>Pseudomonadati</taxon>
        <taxon>Pseudomonadota</taxon>
        <taxon>Alphaproteobacteria</taxon>
        <taxon>Hyphomicrobiales</taxon>
        <taxon>Devosiaceae</taxon>
        <taxon>Devosia</taxon>
    </lineage>
</organism>
<name>A0ABQ5W100_9HYPH</name>
<gene>
    <name evidence="1" type="ORF">GCM10010862_08310</name>
</gene>
<protein>
    <recommendedName>
        <fullName evidence="3">HEAT repeat domain-containing protein</fullName>
    </recommendedName>
</protein>
<evidence type="ECO:0008006" key="3">
    <source>
        <dbReference type="Google" id="ProtNLM"/>
    </source>
</evidence>
<comment type="caution">
    <text evidence="1">The sequence shown here is derived from an EMBL/GenBank/DDBJ whole genome shotgun (WGS) entry which is preliminary data.</text>
</comment>
<proteinExistence type="predicted"/>
<evidence type="ECO:0000313" key="2">
    <source>
        <dbReference type="Proteomes" id="UP001156691"/>
    </source>
</evidence>
<accession>A0ABQ5W100</accession>
<keyword evidence="2" id="KW-1185">Reference proteome</keyword>
<evidence type="ECO:0000313" key="1">
    <source>
        <dbReference type="EMBL" id="GLQ53572.1"/>
    </source>
</evidence>
<reference evidence="2" key="1">
    <citation type="journal article" date="2019" name="Int. J. Syst. Evol. Microbiol.">
        <title>The Global Catalogue of Microorganisms (GCM) 10K type strain sequencing project: providing services to taxonomists for standard genome sequencing and annotation.</title>
        <authorList>
            <consortium name="The Broad Institute Genomics Platform"/>
            <consortium name="The Broad Institute Genome Sequencing Center for Infectious Disease"/>
            <person name="Wu L."/>
            <person name="Ma J."/>
        </authorList>
    </citation>
    <scope>NUCLEOTIDE SEQUENCE [LARGE SCALE GENOMIC DNA]</scope>
    <source>
        <strain evidence="2">NBRC 112416</strain>
    </source>
</reference>